<evidence type="ECO:0000256" key="1">
    <source>
        <dbReference type="SAM" id="MobiDB-lite"/>
    </source>
</evidence>
<organism evidence="2 3">
    <name type="scientific">Forsythia ovata</name>
    <dbReference type="NCBI Taxonomy" id="205694"/>
    <lineage>
        <taxon>Eukaryota</taxon>
        <taxon>Viridiplantae</taxon>
        <taxon>Streptophyta</taxon>
        <taxon>Embryophyta</taxon>
        <taxon>Tracheophyta</taxon>
        <taxon>Spermatophyta</taxon>
        <taxon>Magnoliopsida</taxon>
        <taxon>eudicotyledons</taxon>
        <taxon>Gunneridae</taxon>
        <taxon>Pentapetalae</taxon>
        <taxon>asterids</taxon>
        <taxon>lamiids</taxon>
        <taxon>Lamiales</taxon>
        <taxon>Oleaceae</taxon>
        <taxon>Forsythieae</taxon>
        <taxon>Forsythia</taxon>
    </lineage>
</organism>
<name>A0ABD1Q0V0_9LAMI</name>
<evidence type="ECO:0000313" key="3">
    <source>
        <dbReference type="Proteomes" id="UP001604277"/>
    </source>
</evidence>
<dbReference type="PANTHER" id="PTHR35766">
    <property type="entry name" value="OS08G0543600 PROTEIN"/>
    <property type="match status" value="1"/>
</dbReference>
<feature type="region of interest" description="Disordered" evidence="1">
    <location>
        <begin position="179"/>
        <end position="209"/>
    </location>
</feature>
<protein>
    <submittedName>
        <fullName evidence="2">Nipped-B-like protein B</fullName>
    </submittedName>
</protein>
<dbReference type="Proteomes" id="UP001604277">
    <property type="component" value="Unassembled WGS sequence"/>
</dbReference>
<sequence>MTVQNLESFREDLCQFPPKTVQLKNPFTIQPKIDSEEMLRTSSWFGDATSFLLMYLCFGLVPLMNLPNHSMTTIQSRLCLVPLPKTLPVYNFCNSGISNRFSGIEQQSRQHNRIAQEAILLKDEQSRKAQSWMARAQEMDDLQSTANHTLEAELRERTKQYNYILRRKLYTLYGNKQARGKKMRKELEKQDMLRQKRGANKERNGEARS</sequence>
<evidence type="ECO:0000313" key="2">
    <source>
        <dbReference type="EMBL" id="KAL2468789.1"/>
    </source>
</evidence>
<accession>A0ABD1Q0V0</accession>
<feature type="compositionally biased region" description="Basic and acidic residues" evidence="1">
    <location>
        <begin position="185"/>
        <end position="209"/>
    </location>
</feature>
<comment type="caution">
    <text evidence="2">The sequence shown here is derived from an EMBL/GenBank/DDBJ whole genome shotgun (WGS) entry which is preliminary data.</text>
</comment>
<reference evidence="3" key="1">
    <citation type="submission" date="2024-07" db="EMBL/GenBank/DDBJ databases">
        <title>Two chromosome-level genome assemblies of Korean endemic species Abeliophyllum distichum and Forsythia ovata (Oleaceae).</title>
        <authorList>
            <person name="Jang H."/>
        </authorList>
    </citation>
    <scope>NUCLEOTIDE SEQUENCE [LARGE SCALE GENOMIC DNA]</scope>
</reference>
<dbReference type="AlphaFoldDB" id="A0ABD1Q0V0"/>
<gene>
    <name evidence="2" type="ORF">Fot_50365</name>
</gene>
<dbReference type="EMBL" id="JBFOLJ010000016">
    <property type="protein sequence ID" value="KAL2468789.1"/>
    <property type="molecule type" value="Genomic_DNA"/>
</dbReference>
<keyword evidence="3" id="KW-1185">Reference proteome</keyword>
<dbReference type="PANTHER" id="PTHR35766:SF1">
    <property type="entry name" value="OS08G0543600 PROTEIN"/>
    <property type="match status" value="1"/>
</dbReference>
<proteinExistence type="predicted"/>